<keyword evidence="7" id="KW-0812">Transmembrane</keyword>
<evidence type="ECO:0000256" key="7">
    <source>
        <dbReference type="SAM" id="Phobius"/>
    </source>
</evidence>
<dbReference type="InterPro" id="IPR036852">
    <property type="entry name" value="Peptidase_S8/S53_dom_sf"/>
</dbReference>
<dbReference type="HOGENOM" id="CLU_701538_0_0_11"/>
<dbReference type="EMBL" id="CP002857">
    <property type="protein sequence ID" value="AEI10193.1"/>
    <property type="molecule type" value="Genomic_DNA"/>
</dbReference>
<dbReference type="AlphaFoldDB" id="F8E1Y0"/>
<dbReference type="KEGG" id="crd:CRES_1840"/>
<reference evidence="9 10" key="1">
    <citation type="journal article" date="2012" name="BMC Genomics">
        <title>Complete genome sequence, lifestyle, and multi-drug resistance of the human pathogen Corynebacterium resistens DSM 45100 isolated from blood samples of a leukemia patient.</title>
        <authorList>
            <person name="Schroder J."/>
            <person name="Maus I."/>
            <person name="Meyer K."/>
            <person name="Wordemann S."/>
            <person name="Blom J."/>
            <person name="Jaenicke S."/>
            <person name="Schneider J."/>
            <person name="Trost E."/>
            <person name="Tauch A."/>
        </authorList>
    </citation>
    <scope>NUCLEOTIDE SEQUENCE [LARGE SCALE GENOMIC DNA]</scope>
    <source>
        <strain evidence="10">DSM 45100 / JCM 12819 / CCUG 50093 / GTC 2026 / SICGH 158</strain>
    </source>
</reference>
<dbReference type="OrthoDB" id="9798386at2"/>
<gene>
    <name evidence="9" type="ordered locus">CRES_1840</name>
</gene>
<proteinExistence type="inferred from homology"/>
<accession>F8E1Y0</accession>
<dbReference type="InterPro" id="IPR015500">
    <property type="entry name" value="Peptidase_S8_subtilisin-rel"/>
</dbReference>
<dbReference type="SUPFAM" id="SSF52743">
    <property type="entry name" value="Subtilisin-like"/>
    <property type="match status" value="1"/>
</dbReference>
<feature type="active site" description="Charge relay system" evidence="5">
    <location>
        <position position="64"/>
    </location>
</feature>
<keyword evidence="2 5" id="KW-0645">Protease</keyword>
<dbReference type="GO" id="GO:0006508">
    <property type="term" value="P:proteolysis"/>
    <property type="evidence" value="ECO:0007669"/>
    <property type="project" value="UniProtKB-KW"/>
</dbReference>
<dbReference type="Pfam" id="PF00082">
    <property type="entry name" value="Peptidase_S8"/>
    <property type="match status" value="1"/>
</dbReference>
<feature type="active site" description="Charge relay system" evidence="5">
    <location>
        <position position="275"/>
    </location>
</feature>
<feature type="region of interest" description="Disordered" evidence="6">
    <location>
        <begin position="180"/>
        <end position="232"/>
    </location>
</feature>
<evidence type="ECO:0000256" key="2">
    <source>
        <dbReference type="ARBA" id="ARBA00022670"/>
    </source>
</evidence>
<evidence type="ECO:0000259" key="8">
    <source>
        <dbReference type="Pfam" id="PF00082"/>
    </source>
</evidence>
<dbReference type="Proteomes" id="UP000000492">
    <property type="component" value="Chromosome"/>
</dbReference>
<feature type="transmembrane region" description="Helical" evidence="7">
    <location>
        <begin position="389"/>
        <end position="410"/>
    </location>
</feature>
<dbReference type="PRINTS" id="PR00723">
    <property type="entry name" value="SUBTILISIN"/>
</dbReference>
<feature type="compositionally biased region" description="Polar residues" evidence="6">
    <location>
        <begin position="334"/>
        <end position="353"/>
    </location>
</feature>
<feature type="active site" description="Charge relay system" evidence="5">
    <location>
        <position position="46"/>
    </location>
</feature>
<organism evidence="9 10">
    <name type="scientific">Corynebacterium resistens (strain DSM 45100 / JCM 12819 / GTC 2026 / SICGH 158)</name>
    <dbReference type="NCBI Taxonomy" id="662755"/>
    <lineage>
        <taxon>Bacteria</taxon>
        <taxon>Bacillati</taxon>
        <taxon>Actinomycetota</taxon>
        <taxon>Actinomycetes</taxon>
        <taxon>Mycobacteriales</taxon>
        <taxon>Corynebacteriaceae</taxon>
        <taxon>Corynebacterium</taxon>
    </lineage>
</organism>
<evidence type="ECO:0000256" key="1">
    <source>
        <dbReference type="ARBA" id="ARBA00011073"/>
    </source>
</evidence>
<comment type="similarity">
    <text evidence="1 5">Belongs to the peptidase S8 family.</text>
</comment>
<dbReference type="InterPro" id="IPR050131">
    <property type="entry name" value="Peptidase_S8_subtilisin-like"/>
</dbReference>
<dbReference type="CDD" id="cd00306">
    <property type="entry name" value="Peptidases_S8_S53"/>
    <property type="match status" value="1"/>
</dbReference>
<dbReference type="PROSITE" id="PS00138">
    <property type="entry name" value="SUBTILASE_SER"/>
    <property type="match status" value="1"/>
</dbReference>
<evidence type="ECO:0000313" key="9">
    <source>
        <dbReference type="EMBL" id="AEI10193.1"/>
    </source>
</evidence>
<evidence type="ECO:0000256" key="5">
    <source>
        <dbReference type="PROSITE-ProRule" id="PRU01240"/>
    </source>
</evidence>
<feature type="compositionally biased region" description="Low complexity" evidence="6">
    <location>
        <begin position="189"/>
        <end position="211"/>
    </location>
</feature>
<feature type="domain" description="Peptidase S8/S53" evidence="8">
    <location>
        <begin position="52"/>
        <end position="308"/>
    </location>
</feature>
<keyword evidence="3 5" id="KW-0378">Hydrolase</keyword>
<name>F8E1Y0_CORRG</name>
<feature type="compositionally biased region" description="Polar residues" evidence="6">
    <location>
        <begin position="212"/>
        <end position="226"/>
    </location>
</feature>
<sequence length="428" mass="43224">MVGVRDDKPHNPCDQPISGPRLPLDVDLGQSLGIANGHGVTIAIIDTGSATPTSRGDRDHCVLHGTAVASVASAIAPGATITAYRHSERPEEADGTVKTLVRAIDRAVHDKAKIINISMVACTDTVALRDAIVRAVKSGALVVASAGNRDQCEPGQSAYPAALPSVLSVGAVEKRIPTEVRDGHPESRGSAGHNAPHAHPAAPAAKGATPANQTGIEAPAQTSNPDSGAVPAEYSMPAEHIDIYAPGGPVSARLRTKDGATHTIIGGPDPFQGTSFASPVVAGTAALIWQLWPGATPSQIRQLLEATSIPGGADGATAKPVKIVSPARAVSATLEKTSANPEKNPNGDSTTKNPGGGSAGRNPGEHFTGNSAAIVSAQPPNPVATDYRVAVGLGAVLALAVIIAVVARALTSDNNPPSGNPATTRQGT</sequence>
<keyword evidence="7" id="KW-0472">Membrane</keyword>
<dbReference type="PANTHER" id="PTHR43806:SF11">
    <property type="entry name" value="CEREVISIN-RELATED"/>
    <property type="match status" value="1"/>
</dbReference>
<protein>
    <submittedName>
        <fullName evidence="9">Subtilisin-like serine protease</fullName>
    </submittedName>
</protein>
<evidence type="ECO:0000313" key="10">
    <source>
        <dbReference type="Proteomes" id="UP000000492"/>
    </source>
</evidence>
<dbReference type="eggNOG" id="COG1404">
    <property type="taxonomic scope" value="Bacteria"/>
</dbReference>
<keyword evidence="10" id="KW-1185">Reference proteome</keyword>
<dbReference type="InterPro" id="IPR023828">
    <property type="entry name" value="Peptidase_S8_Ser-AS"/>
</dbReference>
<dbReference type="Gene3D" id="3.40.50.200">
    <property type="entry name" value="Peptidase S8/S53 domain"/>
    <property type="match status" value="1"/>
</dbReference>
<feature type="region of interest" description="Disordered" evidence="6">
    <location>
        <begin position="1"/>
        <end position="22"/>
    </location>
</feature>
<feature type="region of interest" description="Disordered" evidence="6">
    <location>
        <begin position="333"/>
        <end position="369"/>
    </location>
</feature>
<dbReference type="InterPro" id="IPR000209">
    <property type="entry name" value="Peptidase_S8/S53_dom"/>
</dbReference>
<evidence type="ECO:0000256" key="6">
    <source>
        <dbReference type="SAM" id="MobiDB-lite"/>
    </source>
</evidence>
<evidence type="ECO:0000256" key="3">
    <source>
        <dbReference type="ARBA" id="ARBA00022801"/>
    </source>
</evidence>
<dbReference type="PANTHER" id="PTHR43806">
    <property type="entry name" value="PEPTIDASE S8"/>
    <property type="match status" value="1"/>
</dbReference>
<dbReference type="PROSITE" id="PS51892">
    <property type="entry name" value="SUBTILASE"/>
    <property type="match status" value="1"/>
</dbReference>
<keyword evidence="7" id="KW-1133">Transmembrane helix</keyword>
<feature type="compositionally biased region" description="Basic and acidic residues" evidence="6">
    <location>
        <begin position="1"/>
        <end position="11"/>
    </location>
</feature>
<evidence type="ECO:0000256" key="4">
    <source>
        <dbReference type="ARBA" id="ARBA00022825"/>
    </source>
</evidence>
<keyword evidence="4 5" id="KW-0720">Serine protease</keyword>
<dbReference type="GO" id="GO:0004252">
    <property type="term" value="F:serine-type endopeptidase activity"/>
    <property type="evidence" value="ECO:0007669"/>
    <property type="project" value="UniProtKB-UniRule"/>
</dbReference>
<dbReference type="STRING" id="662755.CRES_1840"/>